<keyword evidence="2" id="KW-0479">Metal-binding</keyword>
<dbReference type="InterPro" id="IPR008906">
    <property type="entry name" value="HATC_C_dom"/>
</dbReference>
<dbReference type="PANTHER" id="PTHR46481:SF10">
    <property type="entry name" value="ZINC FINGER BED DOMAIN-CONTAINING PROTEIN 39"/>
    <property type="match status" value="1"/>
</dbReference>
<keyword evidence="5" id="KW-0539">Nucleus</keyword>
<evidence type="ECO:0000256" key="4">
    <source>
        <dbReference type="ARBA" id="ARBA00022833"/>
    </source>
</evidence>
<dbReference type="WBParaSite" id="Gr19_v10_g10177.t1">
    <property type="protein sequence ID" value="Gr19_v10_g10177.t1"/>
    <property type="gene ID" value="Gr19_v10_g10177"/>
</dbReference>
<dbReference type="GO" id="GO:0046983">
    <property type="term" value="F:protein dimerization activity"/>
    <property type="evidence" value="ECO:0007669"/>
    <property type="project" value="InterPro"/>
</dbReference>
<dbReference type="InterPro" id="IPR012337">
    <property type="entry name" value="RNaseH-like_sf"/>
</dbReference>
<evidence type="ECO:0000313" key="7">
    <source>
        <dbReference type="Proteomes" id="UP000887572"/>
    </source>
</evidence>
<evidence type="ECO:0000256" key="5">
    <source>
        <dbReference type="ARBA" id="ARBA00023242"/>
    </source>
</evidence>
<comment type="subcellular location">
    <subcellularLocation>
        <location evidence="1">Nucleus</location>
    </subcellularLocation>
</comment>
<evidence type="ECO:0000313" key="9">
    <source>
        <dbReference type="WBParaSite" id="Gr19_v10_g10177.t1"/>
    </source>
</evidence>
<keyword evidence="7" id="KW-1185">Reference proteome</keyword>
<feature type="domain" description="HAT C-terminal dimerisation" evidence="6">
    <location>
        <begin position="326"/>
        <end position="403"/>
    </location>
</feature>
<dbReference type="GO" id="GO:0008270">
    <property type="term" value="F:zinc ion binding"/>
    <property type="evidence" value="ECO:0007669"/>
    <property type="project" value="UniProtKB-KW"/>
</dbReference>
<sequence length="411" mass="46825">MSSNIWKIGLYKKLQGGQEAECLLCNNHEKKLTISTKNWASSGLLSHLKAKHKGTKFYEEFVRLESDAPIKGSIEKFMNITSGGGLSCTDKRVINYIVCTLTSFCHLNNPTTRAFCRDALKDESHYRKNVLPKVYAAVKQKILVEVNEFEHLSFTTDIWSGPKDSYISLTAHGISKNWEKRSFVLSVSAFPGSHTGDRINEMVRGLLKLWDIPLSKTHVFMRDGGANMKKAFECDEMFRHLDCGAHLINLVVKDSLKHPPVSLLLSKCRHIVGHFKHSNLAVEEFRQRSCAAFLFDAFEEIMSSADQPGTSAAQQHSQPDLRKEFMDYAARPREPLSANPLEFWRSAEKEFPLLSQAARRFLSPPCTSVLSEQIFSSARDLFHYRRMRTGPKKAEMILFLQRALPIINYKY</sequence>
<evidence type="ECO:0000256" key="1">
    <source>
        <dbReference type="ARBA" id="ARBA00004123"/>
    </source>
</evidence>
<evidence type="ECO:0000259" key="6">
    <source>
        <dbReference type="Pfam" id="PF05699"/>
    </source>
</evidence>
<dbReference type="Proteomes" id="UP000887572">
    <property type="component" value="Unplaced"/>
</dbReference>
<proteinExistence type="predicted"/>
<accession>A0A914GT72</accession>
<dbReference type="InterPro" id="IPR052035">
    <property type="entry name" value="ZnF_BED_domain_contain"/>
</dbReference>
<dbReference type="WBParaSite" id="Gr19_v10_g10175.t1">
    <property type="protein sequence ID" value="Gr19_v10_g10175.t1"/>
    <property type="gene ID" value="Gr19_v10_g10175"/>
</dbReference>
<keyword evidence="4" id="KW-0862">Zinc</keyword>
<protein>
    <submittedName>
        <fullName evidence="8 9">HAT C-terminal dimerisation domain-containing protein</fullName>
    </submittedName>
</protein>
<organism evidence="7 8">
    <name type="scientific">Globodera rostochiensis</name>
    <name type="common">Golden nematode worm</name>
    <name type="synonym">Heterodera rostochiensis</name>
    <dbReference type="NCBI Taxonomy" id="31243"/>
    <lineage>
        <taxon>Eukaryota</taxon>
        <taxon>Metazoa</taxon>
        <taxon>Ecdysozoa</taxon>
        <taxon>Nematoda</taxon>
        <taxon>Chromadorea</taxon>
        <taxon>Rhabditida</taxon>
        <taxon>Tylenchina</taxon>
        <taxon>Tylenchomorpha</taxon>
        <taxon>Tylenchoidea</taxon>
        <taxon>Heteroderidae</taxon>
        <taxon>Heteroderinae</taxon>
        <taxon>Globodera</taxon>
    </lineage>
</organism>
<dbReference type="Pfam" id="PF05699">
    <property type="entry name" value="Dimer_Tnp_hAT"/>
    <property type="match status" value="1"/>
</dbReference>
<dbReference type="PANTHER" id="PTHR46481">
    <property type="entry name" value="ZINC FINGER BED DOMAIN-CONTAINING PROTEIN 4"/>
    <property type="match status" value="1"/>
</dbReference>
<dbReference type="AlphaFoldDB" id="A0A914GT72"/>
<evidence type="ECO:0000256" key="3">
    <source>
        <dbReference type="ARBA" id="ARBA00022771"/>
    </source>
</evidence>
<name>A0A914GT72_GLORO</name>
<keyword evidence="3" id="KW-0863">Zinc-finger</keyword>
<dbReference type="SUPFAM" id="SSF53098">
    <property type="entry name" value="Ribonuclease H-like"/>
    <property type="match status" value="1"/>
</dbReference>
<evidence type="ECO:0000313" key="8">
    <source>
        <dbReference type="WBParaSite" id="Gr19_v10_g10175.t1"/>
    </source>
</evidence>
<dbReference type="GO" id="GO:0005634">
    <property type="term" value="C:nucleus"/>
    <property type="evidence" value="ECO:0007669"/>
    <property type="project" value="UniProtKB-SubCell"/>
</dbReference>
<evidence type="ECO:0000256" key="2">
    <source>
        <dbReference type="ARBA" id="ARBA00022723"/>
    </source>
</evidence>
<reference evidence="8 9" key="1">
    <citation type="submission" date="2022-11" db="UniProtKB">
        <authorList>
            <consortium name="WormBaseParasite"/>
        </authorList>
    </citation>
    <scope>IDENTIFICATION</scope>
</reference>